<evidence type="ECO:0000313" key="3">
    <source>
        <dbReference type="EMBL" id="KOO53030.1"/>
    </source>
</evidence>
<dbReference type="EMBL" id="JWZX01000413">
    <property type="protein sequence ID" value="KOO53030.1"/>
    <property type="molecule type" value="Genomic_DNA"/>
</dbReference>
<keyword evidence="1" id="KW-0175">Coiled coil</keyword>
<evidence type="ECO:0000256" key="1">
    <source>
        <dbReference type="SAM" id="Coils"/>
    </source>
</evidence>
<sequence length="280" mass="31016">MTTAQHKVAEDASQRYRETAKMANERLDKVRVTAAALPPAAQEALGSLQWVTCMLLNTAEDALKAKTALNKAHEQHAADQLEAATMQLEQAHQTMEAALAERDSVQKEMATLGKRIRKDGLTERQRQAKDAARIQALTEQTTQLQANIRLSESAWAEERRAEQAAAAQRERNFQQVIVKLQQELDALRHGEATNQQQAASASASADAAEVEGYALRARVTELQEQCDHGVALIERLKTRLQKSEKEKDVAEKREAALNSKLTGLTEQLRNTTAEASELKD</sequence>
<feature type="compositionally biased region" description="Polar residues" evidence="2">
    <location>
        <begin position="261"/>
        <end position="274"/>
    </location>
</feature>
<reference evidence="4" key="1">
    <citation type="journal article" date="2015" name="PLoS Genet.">
        <title>Genome Sequence and Transcriptome Analyses of Chrysochromulina tobin: Metabolic Tools for Enhanced Algal Fitness in the Prominent Order Prymnesiales (Haptophyceae).</title>
        <authorList>
            <person name="Hovde B.T."/>
            <person name="Deodato C.R."/>
            <person name="Hunsperger H.M."/>
            <person name="Ryken S.A."/>
            <person name="Yost W."/>
            <person name="Jha R.K."/>
            <person name="Patterson J."/>
            <person name="Monnat R.J. Jr."/>
            <person name="Barlow S.B."/>
            <person name="Starkenburg S.R."/>
            <person name="Cattolico R.A."/>
        </authorList>
    </citation>
    <scope>NUCLEOTIDE SEQUENCE</scope>
    <source>
        <strain evidence="4">CCMP291</strain>
    </source>
</reference>
<feature type="coiled-coil region" evidence="1">
    <location>
        <begin position="78"/>
        <end position="115"/>
    </location>
</feature>
<evidence type="ECO:0000313" key="4">
    <source>
        <dbReference type="Proteomes" id="UP000037460"/>
    </source>
</evidence>
<dbReference type="AlphaFoldDB" id="A0A0M0LPP2"/>
<organism evidence="3 4">
    <name type="scientific">Chrysochromulina tobinii</name>
    <dbReference type="NCBI Taxonomy" id="1460289"/>
    <lineage>
        <taxon>Eukaryota</taxon>
        <taxon>Haptista</taxon>
        <taxon>Haptophyta</taxon>
        <taxon>Prymnesiophyceae</taxon>
        <taxon>Prymnesiales</taxon>
        <taxon>Chrysochromulinaceae</taxon>
        <taxon>Chrysochromulina</taxon>
    </lineage>
</organism>
<comment type="caution">
    <text evidence="3">The sequence shown here is derived from an EMBL/GenBank/DDBJ whole genome shotgun (WGS) entry which is preliminary data.</text>
</comment>
<proteinExistence type="predicted"/>
<gene>
    <name evidence="3" type="ORF">Ctob_013236</name>
</gene>
<evidence type="ECO:0000256" key="2">
    <source>
        <dbReference type="SAM" id="MobiDB-lite"/>
    </source>
</evidence>
<name>A0A0M0LPP2_9EUKA</name>
<accession>A0A0M0LPP2</accession>
<keyword evidence="4" id="KW-1185">Reference proteome</keyword>
<feature type="coiled-coil region" evidence="1">
    <location>
        <begin position="233"/>
        <end position="260"/>
    </location>
</feature>
<feature type="region of interest" description="Disordered" evidence="2">
    <location>
        <begin position="261"/>
        <end position="280"/>
    </location>
</feature>
<protein>
    <submittedName>
        <fullName evidence="3">Uncharacterized protein</fullName>
    </submittedName>
</protein>
<dbReference type="Proteomes" id="UP000037460">
    <property type="component" value="Unassembled WGS sequence"/>
</dbReference>